<dbReference type="STRING" id="42249.A0A317SAN7"/>
<organism evidence="7 8">
    <name type="scientific">Tuber magnatum</name>
    <name type="common">white Piedmont truffle</name>
    <dbReference type="NCBI Taxonomy" id="42249"/>
    <lineage>
        <taxon>Eukaryota</taxon>
        <taxon>Fungi</taxon>
        <taxon>Dikarya</taxon>
        <taxon>Ascomycota</taxon>
        <taxon>Pezizomycotina</taxon>
        <taxon>Pezizomycetes</taxon>
        <taxon>Pezizales</taxon>
        <taxon>Tuberaceae</taxon>
        <taxon>Tuber</taxon>
    </lineage>
</organism>
<protein>
    <recommendedName>
        <fullName evidence="4">Ornithine decarboxylase antizyme</fullName>
    </recommendedName>
</protein>
<sequence>LIALIELAGECFSCDRLVICLERKTDRIHSLIRDLGWVGFELITLSHWLQLDSIAGPQAMAPIIFPPTPPSGYSSTNARSGSFSSVSSTASSLADEEVTSDRWIFVGMEL</sequence>
<reference evidence="7 8" key="1">
    <citation type="submission" date="2018-03" db="EMBL/GenBank/DDBJ databases">
        <title>Genomes of Pezizomycetes fungi and the evolution of truffles.</title>
        <authorList>
            <person name="Murat C."/>
            <person name="Payen T."/>
            <person name="Noel B."/>
            <person name="Kuo A."/>
            <person name="Martin F.M."/>
        </authorList>
    </citation>
    <scope>NUCLEOTIDE SEQUENCE [LARGE SCALE GENOMIC DNA]</scope>
    <source>
        <strain evidence="7">091103-1</strain>
    </source>
</reference>
<keyword evidence="5" id="KW-0688">Ribosomal frameshifting</keyword>
<dbReference type="AlphaFoldDB" id="A0A317SAN7"/>
<keyword evidence="8" id="KW-1185">Reference proteome</keyword>
<dbReference type="Pfam" id="PF02100">
    <property type="entry name" value="ODC_AZ"/>
    <property type="match status" value="1"/>
</dbReference>
<evidence type="ECO:0000256" key="5">
    <source>
        <dbReference type="ARBA" id="ARBA00022758"/>
    </source>
</evidence>
<feature type="region of interest" description="Disordered" evidence="6">
    <location>
        <begin position="72"/>
        <end position="97"/>
    </location>
</feature>
<dbReference type="GO" id="GO:0045732">
    <property type="term" value="P:positive regulation of protein catabolic process"/>
    <property type="evidence" value="ECO:0007669"/>
    <property type="project" value="TreeGrafter"/>
</dbReference>
<gene>
    <name evidence="7" type="ORF">C7212DRAFT_349022</name>
</gene>
<dbReference type="InterPro" id="IPR002993">
    <property type="entry name" value="ODC_AZ"/>
</dbReference>
<dbReference type="GO" id="GO:0075523">
    <property type="term" value="P:viral translational frameshifting"/>
    <property type="evidence" value="ECO:0007669"/>
    <property type="project" value="UniProtKB-KW"/>
</dbReference>
<comment type="subunit">
    <text evidence="3">Interacts with ODC and thereby sterically blocks ODC homodimerization.</text>
</comment>
<dbReference type="PANTHER" id="PTHR10279:SF10">
    <property type="entry name" value="ORNITHINE DECARBOXYLASE ANTIZYME"/>
    <property type="match status" value="1"/>
</dbReference>
<comment type="function">
    <text evidence="1">Ornithine decarboxylase (ODC) antizyme protein that negatively regulates ODC activity and intracellular polyamine biosynthesis in response to increased intracellular polyamine levels. Binds to ODC monomers, inhibiting the assembly of the functional ODC homodimer, and targets the monomers for ubiquitin-independent proteolytic destruction by the 26S proteasome.</text>
</comment>
<evidence type="ECO:0000256" key="6">
    <source>
        <dbReference type="SAM" id="MobiDB-lite"/>
    </source>
</evidence>
<proteinExistence type="inferred from homology"/>
<dbReference type="OrthoDB" id="5959761at2759"/>
<comment type="similarity">
    <text evidence="2">Belongs to the ODC antizyme family.</text>
</comment>
<evidence type="ECO:0000256" key="3">
    <source>
        <dbReference type="ARBA" id="ARBA00011486"/>
    </source>
</evidence>
<dbReference type="GO" id="GO:0005737">
    <property type="term" value="C:cytoplasm"/>
    <property type="evidence" value="ECO:0007669"/>
    <property type="project" value="TreeGrafter"/>
</dbReference>
<evidence type="ECO:0000313" key="8">
    <source>
        <dbReference type="Proteomes" id="UP000246991"/>
    </source>
</evidence>
<feature type="compositionally biased region" description="Low complexity" evidence="6">
    <location>
        <begin position="80"/>
        <end position="92"/>
    </location>
</feature>
<evidence type="ECO:0000256" key="1">
    <source>
        <dbReference type="ARBA" id="ARBA00002307"/>
    </source>
</evidence>
<feature type="non-terminal residue" evidence="7">
    <location>
        <position position="1"/>
    </location>
</feature>
<dbReference type="GO" id="GO:0005634">
    <property type="term" value="C:nucleus"/>
    <property type="evidence" value="ECO:0007669"/>
    <property type="project" value="TreeGrafter"/>
</dbReference>
<evidence type="ECO:0000256" key="2">
    <source>
        <dbReference type="ARBA" id="ARBA00008796"/>
    </source>
</evidence>
<comment type="caution">
    <text evidence="7">The sequence shown here is derived from an EMBL/GenBank/DDBJ whole genome shotgun (WGS) entry which is preliminary data.</text>
</comment>
<dbReference type="PANTHER" id="PTHR10279">
    <property type="entry name" value="ORNITHINE DECARBOXYLASE ANTIZYME"/>
    <property type="match status" value="1"/>
</dbReference>
<dbReference type="InterPro" id="IPR016181">
    <property type="entry name" value="Acyl_CoA_acyltransferase"/>
</dbReference>
<name>A0A317SAN7_9PEZI</name>
<dbReference type="GO" id="GO:0008073">
    <property type="term" value="F:ornithine decarboxylase inhibitor activity"/>
    <property type="evidence" value="ECO:0007669"/>
    <property type="project" value="InterPro"/>
</dbReference>
<dbReference type="Proteomes" id="UP000246991">
    <property type="component" value="Unassembled WGS sequence"/>
</dbReference>
<dbReference type="EMBL" id="PYWC01000684">
    <property type="protein sequence ID" value="PWW71532.1"/>
    <property type="molecule type" value="Genomic_DNA"/>
</dbReference>
<dbReference type="SUPFAM" id="SSF55729">
    <property type="entry name" value="Acyl-CoA N-acyltransferases (Nat)"/>
    <property type="match status" value="1"/>
</dbReference>
<accession>A0A317SAN7</accession>
<dbReference type="Gene3D" id="3.40.630.60">
    <property type="match status" value="1"/>
</dbReference>
<evidence type="ECO:0000256" key="4">
    <source>
        <dbReference type="ARBA" id="ARBA00017712"/>
    </source>
</evidence>
<evidence type="ECO:0000313" key="7">
    <source>
        <dbReference type="EMBL" id="PWW71532.1"/>
    </source>
</evidence>
<dbReference type="InterPro" id="IPR038581">
    <property type="entry name" value="ODC_AZ_sf"/>
</dbReference>